<dbReference type="PANTHER" id="PTHR43080:SF2">
    <property type="entry name" value="CBS DOMAIN-CONTAINING PROTEIN"/>
    <property type="match status" value="1"/>
</dbReference>
<keyword evidence="1 2" id="KW-0129">CBS domain</keyword>
<dbReference type="SUPFAM" id="SSF54631">
    <property type="entry name" value="CBS-domain pair"/>
    <property type="match status" value="1"/>
</dbReference>
<dbReference type="SMART" id="SM00116">
    <property type="entry name" value="CBS"/>
    <property type="match status" value="2"/>
</dbReference>
<name>A0A1H9LWD8_9GAMM</name>
<dbReference type="InterPro" id="IPR051257">
    <property type="entry name" value="Diverse_CBS-Domain"/>
</dbReference>
<protein>
    <submittedName>
        <fullName evidence="4">CBS domain-containing protein</fullName>
    </submittedName>
</protein>
<evidence type="ECO:0000256" key="2">
    <source>
        <dbReference type="PROSITE-ProRule" id="PRU00703"/>
    </source>
</evidence>
<dbReference type="CDD" id="cd17775">
    <property type="entry name" value="CBS_pair_bact_arch"/>
    <property type="match status" value="1"/>
</dbReference>
<accession>A0A1H9LWD8</accession>
<gene>
    <name evidence="4" type="ORF">SAMN04488038_11777</name>
</gene>
<feature type="domain" description="CBS" evidence="3">
    <location>
        <begin position="76"/>
        <end position="135"/>
    </location>
</feature>
<dbReference type="EMBL" id="FOFS01000017">
    <property type="protein sequence ID" value="SER15515.1"/>
    <property type="molecule type" value="Genomic_DNA"/>
</dbReference>
<dbReference type="PANTHER" id="PTHR43080">
    <property type="entry name" value="CBS DOMAIN-CONTAINING PROTEIN CBSX3, MITOCHONDRIAL"/>
    <property type="match status" value="1"/>
</dbReference>
<dbReference type="PROSITE" id="PS51371">
    <property type="entry name" value="CBS"/>
    <property type="match status" value="2"/>
</dbReference>
<keyword evidence="5" id="KW-1185">Reference proteome</keyword>
<evidence type="ECO:0000313" key="4">
    <source>
        <dbReference type="EMBL" id="SER15515.1"/>
    </source>
</evidence>
<dbReference type="RefSeq" id="WP_093289352.1">
    <property type="nucleotide sequence ID" value="NZ_FOFS01000017.1"/>
</dbReference>
<dbReference type="InterPro" id="IPR000644">
    <property type="entry name" value="CBS_dom"/>
</dbReference>
<evidence type="ECO:0000313" key="5">
    <source>
        <dbReference type="Proteomes" id="UP000199233"/>
    </source>
</evidence>
<dbReference type="InterPro" id="IPR046342">
    <property type="entry name" value="CBS_dom_sf"/>
</dbReference>
<organism evidence="4 5">
    <name type="scientific">Solimonas aquatica</name>
    <dbReference type="NCBI Taxonomy" id="489703"/>
    <lineage>
        <taxon>Bacteria</taxon>
        <taxon>Pseudomonadati</taxon>
        <taxon>Pseudomonadota</taxon>
        <taxon>Gammaproteobacteria</taxon>
        <taxon>Nevskiales</taxon>
        <taxon>Nevskiaceae</taxon>
        <taxon>Solimonas</taxon>
    </lineage>
</organism>
<dbReference type="AlphaFoldDB" id="A0A1H9LWD8"/>
<dbReference type="Pfam" id="PF00571">
    <property type="entry name" value="CBS"/>
    <property type="match status" value="2"/>
</dbReference>
<evidence type="ECO:0000259" key="3">
    <source>
        <dbReference type="PROSITE" id="PS51371"/>
    </source>
</evidence>
<dbReference type="Proteomes" id="UP000199233">
    <property type="component" value="Unassembled WGS sequence"/>
</dbReference>
<feature type="domain" description="CBS" evidence="3">
    <location>
        <begin position="7"/>
        <end position="67"/>
    </location>
</feature>
<sequence length="149" mass="16474">MFVDEACNPTVVVAEPDTGIADAARRMREYHVGCVVVVEREGGTMRPVGIVTDRDLVVEVLAQQVQMEALTLADLMAQPLITAEENEDLLDALDRMREAGVRRAPVVDASGRLRGILAVDDVLELLVDALGHIPRLMHRERDAELQRRP</sequence>
<dbReference type="STRING" id="489703.SAMN04488038_11777"/>
<dbReference type="OrthoDB" id="9794094at2"/>
<proteinExistence type="predicted"/>
<reference evidence="4 5" key="1">
    <citation type="submission" date="2016-10" db="EMBL/GenBank/DDBJ databases">
        <authorList>
            <person name="de Groot N.N."/>
        </authorList>
    </citation>
    <scope>NUCLEOTIDE SEQUENCE [LARGE SCALE GENOMIC DNA]</scope>
    <source>
        <strain evidence="4 5">DSM 25927</strain>
    </source>
</reference>
<dbReference type="Gene3D" id="3.10.580.10">
    <property type="entry name" value="CBS-domain"/>
    <property type="match status" value="1"/>
</dbReference>
<evidence type="ECO:0000256" key="1">
    <source>
        <dbReference type="ARBA" id="ARBA00023122"/>
    </source>
</evidence>